<dbReference type="AlphaFoldDB" id="A0A1E3QBX3"/>
<organism evidence="15 16">
    <name type="scientific">Lipomyces starkeyi NRRL Y-11557</name>
    <dbReference type="NCBI Taxonomy" id="675824"/>
    <lineage>
        <taxon>Eukaryota</taxon>
        <taxon>Fungi</taxon>
        <taxon>Dikarya</taxon>
        <taxon>Ascomycota</taxon>
        <taxon>Saccharomycotina</taxon>
        <taxon>Lipomycetes</taxon>
        <taxon>Lipomycetales</taxon>
        <taxon>Lipomycetaceae</taxon>
        <taxon>Lipomyces</taxon>
    </lineage>
</organism>
<evidence type="ECO:0000313" key="16">
    <source>
        <dbReference type="Proteomes" id="UP000094385"/>
    </source>
</evidence>
<dbReference type="FunFam" id="3.40.50.620:FF:000187">
    <property type="entry name" value="Probable FAD synthetase"/>
    <property type="match status" value="1"/>
</dbReference>
<evidence type="ECO:0000256" key="4">
    <source>
        <dbReference type="ARBA" id="ARBA00022643"/>
    </source>
</evidence>
<evidence type="ECO:0000256" key="10">
    <source>
        <dbReference type="ARBA" id="ARBA00031145"/>
    </source>
</evidence>
<keyword evidence="4" id="KW-0288">FMN</keyword>
<reference evidence="15 16" key="1">
    <citation type="journal article" date="2016" name="Proc. Natl. Acad. Sci. U.S.A.">
        <title>Comparative genomics of biotechnologically important yeasts.</title>
        <authorList>
            <person name="Riley R."/>
            <person name="Haridas S."/>
            <person name="Wolfe K.H."/>
            <person name="Lopes M.R."/>
            <person name="Hittinger C.T."/>
            <person name="Goeker M."/>
            <person name="Salamov A.A."/>
            <person name="Wisecaver J.H."/>
            <person name="Long T.M."/>
            <person name="Calvey C.H."/>
            <person name="Aerts A.L."/>
            <person name="Barry K.W."/>
            <person name="Choi C."/>
            <person name="Clum A."/>
            <person name="Coughlan A.Y."/>
            <person name="Deshpande S."/>
            <person name="Douglass A.P."/>
            <person name="Hanson S.J."/>
            <person name="Klenk H.-P."/>
            <person name="LaButti K.M."/>
            <person name="Lapidus A."/>
            <person name="Lindquist E.A."/>
            <person name="Lipzen A.M."/>
            <person name="Meier-Kolthoff J.P."/>
            <person name="Ohm R.A."/>
            <person name="Otillar R.P."/>
            <person name="Pangilinan J.L."/>
            <person name="Peng Y."/>
            <person name="Rokas A."/>
            <person name="Rosa C.A."/>
            <person name="Scheuner C."/>
            <person name="Sibirny A.A."/>
            <person name="Slot J.C."/>
            <person name="Stielow J.B."/>
            <person name="Sun H."/>
            <person name="Kurtzman C.P."/>
            <person name="Blackwell M."/>
            <person name="Grigoriev I.V."/>
            <person name="Jeffries T.W."/>
        </authorList>
    </citation>
    <scope>NUCLEOTIDE SEQUENCE [LARGE SCALE GENOMIC DNA]</scope>
    <source>
        <strain evidence="15 16">NRRL Y-11557</strain>
    </source>
</reference>
<dbReference type="OrthoDB" id="270728at2759"/>
<dbReference type="EMBL" id="KV454291">
    <property type="protein sequence ID" value="ODQ75166.1"/>
    <property type="molecule type" value="Genomic_DNA"/>
</dbReference>
<gene>
    <name evidence="15" type="ORF">LIPSTDRAFT_239921</name>
</gene>
<name>A0A1E3QBX3_LIPST</name>
<dbReference type="PANTHER" id="PTHR23293:SF9">
    <property type="entry name" value="FAD SYNTHASE"/>
    <property type="match status" value="1"/>
</dbReference>
<evidence type="ECO:0000256" key="11">
    <source>
        <dbReference type="ARBA" id="ARBA00031871"/>
    </source>
</evidence>
<evidence type="ECO:0000256" key="7">
    <source>
        <dbReference type="ARBA" id="ARBA00022741"/>
    </source>
</evidence>
<evidence type="ECO:0000256" key="2">
    <source>
        <dbReference type="ARBA" id="ARBA00012393"/>
    </source>
</evidence>
<evidence type="ECO:0000256" key="5">
    <source>
        <dbReference type="ARBA" id="ARBA00022679"/>
    </source>
</evidence>
<evidence type="ECO:0000256" key="8">
    <source>
        <dbReference type="ARBA" id="ARBA00022827"/>
    </source>
</evidence>
<evidence type="ECO:0000256" key="12">
    <source>
        <dbReference type="ARBA" id="ARBA00049494"/>
    </source>
</evidence>
<keyword evidence="8" id="KW-0274">FAD</keyword>
<feature type="domain" description="Phosphoadenosine phosphosulphate reductase" evidence="14">
    <location>
        <begin position="93"/>
        <end position="168"/>
    </location>
</feature>
<keyword evidence="7" id="KW-0547">Nucleotide-binding</keyword>
<sequence length="286" mass="31747">MAQVAAASARTSSSSSAAPPTSATRPKFVSTSSTIPLANACADIARRVDSYLATTPVSESADIADLRQRTKERVRESLGVISEALRRYSIDELAISFNGGKDCLVMLVLLLASLHYHSSQFPPQRIHTVYVHSLSAFPEVDAFVNDCATLYSLDLIRLPTPMKAAFQKFLDAKPHIKAIMVGTRRTDPNGADLTYFDETDHGWPKFMRVHPVIDWHYAEVWHFLRELDIKYCILYDLGYTSLGGTTDTLPNPALLMESGVDSTGEQSFKPAYALIDDDKERWGRNT</sequence>
<proteinExistence type="predicted"/>
<dbReference type="SUPFAM" id="SSF52402">
    <property type="entry name" value="Adenine nucleotide alpha hydrolases-like"/>
    <property type="match status" value="1"/>
</dbReference>
<keyword evidence="3" id="KW-0285">Flavoprotein</keyword>
<comment type="catalytic activity">
    <reaction evidence="12">
        <text>FMN + ATP + H(+) = FAD + diphosphate</text>
        <dbReference type="Rhea" id="RHEA:17237"/>
        <dbReference type="ChEBI" id="CHEBI:15378"/>
        <dbReference type="ChEBI" id="CHEBI:30616"/>
        <dbReference type="ChEBI" id="CHEBI:33019"/>
        <dbReference type="ChEBI" id="CHEBI:57692"/>
        <dbReference type="ChEBI" id="CHEBI:58210"/>
        <dbReference type="EC" id="2.7.7.2"/>
    </reaction>
</comment>
<dbReference type="InterPro" id="IPR002500">
    <property type="entry name" value="PAPS_reduct_dom"/>
</dbReference>
<protein>
    <recommendedName>
        <fullName evidence="2">FAD synthase</fullName>
        <ecNumber evidence="2">2.7.7.2</ecNumber>
    </recommendedName>
    <alternativeName>
        <fullName evidence="10">FAD pyrophosphorylase</fullName>
    </alternativeName>
    <alternativeName>
        <fullName evidence="11">FMN adenylyltransferase</fullName>
    </alternativeName>
</protein>
<feature type="region of interest" description="Disordered" evidence="13">
    <location>
        <begin position="1"/>
        <end position="29"/>
    </location>
</feature>
<feature type="compositionally biased region" description="Low complexity" evidence="13">
    <location>
        <begin position="1"/>
        <end position="26"/>
    </location>
</feature>
<evidence type="ECO:0000256" key="13">
    <source>
        <dbReference type="SAM" id="MobiDB-lite"/>
    </source>
</evidence>
<dbReference type="STRING" id="675824.A0A1E3QBX3"/>
<accession>A0A1E3QBX3</accession>
<comment type="pathway">
    <text evidence="1">Cofactor biosynthesis; FAD biosynthesis; FAD from FMN: step 1/1.</text>
</comment>
<evidence type="ECO:0000259" key="14">
    <source>
        <dbReference type="Pfam" id="PF01507"/>
    </source>
</evidence>
<dbReference type="Pfam" id="PF01507">
    <property type="entry name" value="PAPS_reduct"/>
    <property type="match status" value="2"/>
</dbReference>
<evidence type="ECO:0000256" key="1">
    <source>
        <dbReference type="ARBA" id="ARBA00004726"/>
    </source>
</evidence>
<dbReference type="EC" id="2.7.7.2" evidence="2"/>
<keyword evidence="6" id="KW-0548">Nucleotidyltransferase</keyword>
<dbReference type="InterPro" id="IPR014729">
    <property type="entry name" value="Rossmann-like_a/b/a_fold"/>
</dbReference>
<dbReference type="GO" id="GO:0006747">
    <property type="term" value="P:FAD biosynthetic process"/>
    <property type="evidence" value="ECO:0007669"/>
    <property type="project" value="TreeGrafter"/>
</dbReference>
<keyword evidence="16" id="KW-1185">Reference proteome</keyword>
<dbReference type="CDD" id="cd23948">
    <property type="entry name" value="FAD_synthase"/>
    <property type="match status" value="1"/>
</dbReference>
<dbReference type="PANTHER" id="PTHR23293">
    <property type="entry name" value="FAD SYNTHETASE-RELATED FMN ADENYLYLTRANSFERASE"/>
    <property type="match status" value="1"/>
</dbReference>
<dbReference type="Proteomes" id="UP000094385">
    <property type="component" value="Unassembled WGS sequence"/>
</dbReference>
<evidence type="ECO:0000256" key="3">
    <source>
        <dbReference type="ARBA" id="ARBA00022630"/>
    </source>
</evidence>
<evidence type="ECO:0000256" key="6">
    <source>
        <dbReference type="ARBA" id="ARBA00022695"/>
    </source>
</evidence>
<keyword evidence="9" id="KW-0067">ATP-binding</keyword>
<keyword evidence="5" id="KW-0808">Transferase</keyword>
<dbReference type="GO" id="GO:0005524">
    <property type="term" value="F:ATP binding"/>
    <property type="evidence" value="ECO:0007669"/>
    <property type="project" value="UniProtKB-KW"/>
</dbReference>
<evidence type="ECO:0000256" key="9">
    <source>
        <dbReference type="ARBA" id="ARBA00022840"/>
    </source>
</evidence>
<dbReference type="GO" id="GO:0003919">
    <property type="term" value="F:FMN adenylyltransferase activity"/>
    <property type="evidence" value="ECO:0007669"/>
    <property type="project" value="UniProtKB-EC"/>
</dbReference>
<evidence type="ECO:0000313" key="15">
    <source>
        <dbReference type="EMBL" id="ODQ75166.1"/>
    </source>
</evidence>
<dbReference type="Gene3D" id="3.40.50.620">
    <property type="entry name" value="HUPs"/>
    <property type="match status" value="1"/>
</dbReference>
<feature type="domain" description="Phosphoadenosine phosphosulphate reductase" evidence="14">
    <location>
        <begin position="173"/>
        <end position="249"/>
    </location>
</feature>